<accession>A0A517I0V7</accession>
<dbReference type="RefSeq" id="WP_144612453.1">
    <property type="nucleotide sequence ID" value="NZ_CP042161.1"/>
</dbReference>
<evidence type="ECO:0000313" key="1">
    <source>
        <dbReference type="EMBL" id="QDS32538.1"/>
    </source>
</evidence>
<dbReference type="AlphaFoldDB" id="A0A517I0V7"/>
<name>A0A517I0V7_BREBE</name>
<dbReference type="EMBL" id="CP042161">
    <property type="protein sequence ID" value="QDS32538.1"/>
    <property type="molecule type" value="Genomic_DNA"/>
</dbReference>
<gene>
    <name evidence="1" type="ORF">FPS98_00245</name>
</gene>
<dbReference type="Proteomes" id="UP000317713">
    <property type="component" value="Chromosome"/>
</dbReference>
<sequence>MAVKIEPTLWAYMRDRISAKISNAIVTVNGVKQMIPIVETKHVTGEHITSIQVYAYLDEANAIGTITEAYLADIEGNALMTSDIQITSAGTGVLLLFEITFKVEVRT</sequence>
<evidence type="ECO:0000313" key="2">
    <source>
        <dbReference type="Proteomes" id="UP000317713"/>
    </source>
</evidence>
<reference evidence="1 2" key="1">
    <citation type="submission" date="2019-07" db="EMBL/GenBank/DDBJ databases">
        <title>Characterization of Brevibacillus brevis HK544, as a potential biocontrol agent.</title>
        <authorList>
            <person name="Kim H."/>
        </authorList>
    </citation>
    <scope>NUCLEOTIDE SEQUENCE [LARGE SCALE GENOMIC DNA]</scope>
    <source>
        <strain evidence="1 2">HK544</strain>
    </source>
</reference>
<protein>
    <submittedName>
        <fullName evidence="1">Uncharacterized protein</fullName>
    </submittedName>
</protein>
<proteinExistence type="predicted"/>
<organism evidence="1 2">
    <name type="scientific">Brevibacillus brevis</name>
    <name type="common">Bacillus brevis</name>
    <dbReference type="NCBI Taxonomy" id="1393"/>
    <lineage>
        <taxon>Bacteria</taxon>
        <taxon>Bacillati</taxon>
        <taxon>Bacillota</taxon>
        <taxon>Bacilli</taxon>
        <taxon>Bacillales</taxon>
        <taxon>Paenibacillaceae</taxon>
        <taxon>Brevibacillus</taxon>
    </lineage>
</organism>